<protein>
    <submittedName>
        <fullName evidence="3">Uncharacterized protein</fullName>
    </submittedName>
</protein>
<keyword evidence="4" id="KW-1185">Reference proteome</keyword>
<feature type="region of interest" description="Disordered" evidence="2">
    <location>
        <begin position="219"/>
        <end position="335"/>
    </location>
</feature>
<sequence>MVAISLYRGNLHRVPDVPRRWPMPPRAISVGEFRVLLDRRSRALAQLQASGTATDAEGDAEEEKLPSGEKEEGMGDSGCPKPGQSLVSSSAEVAPENAEGGIVARLEGSKEMVQDVEIGEGDGAGAGGNGPIFDGVNDIEQRKRDLEKKLDVLNEKKHHLVQMLKQILNAEEEMKKRTSIEPPSIRASFPSQADAPTDTGSTIKIAAPRMTVEVNFGGDFSGGGESEEIASHGAQVRHSHHMQSPSPSSASPFNRPMHGFVHHNSASTPRGISTSTSLGSMTASPSRFAPSGHPGHMTSQPMVSISGTHFLASSPSPAGSGSASSVFRDSHLASP</sequence>
<name>A0A7I8L4F5_SPIIN</name>
<organism evidence="3 4">
    <name type="scientific">Spirodela intermedia</name>
    <name type="common">Intermediate duckweed</name>
    <dbReference type="NCBI Taxonomy" id="51605"/>
    <lineage>
        <taxon>Eukaryota</taxon>
        <taxon>Viridiplantae</taxon>
        <taxon>Streptophyta</taxon>
        <taxon>Embryophyta</taxon>
        <taxon>Tracheophyta</taxon>
        <taxon>Spermatophyta</taxon>
        <taxon>Magnoliopsida</taxon>
        <taxon>Liliopsida</taxon>
        <taxon>Araceae</taxon>
        <taxon>Lemnoideae</taxon>
        <taxon>Spirodela</taxon>
    </lineage>
</organism>
<dbReference type="OrthoDB" id="1922268at2759"/>
<keyword evidence="1" id="KW-0175">Coiled coil</keyword>
<feature type="compositionally biased region" description="Low complexity" evidence="2">
    <location>
        <begin position="242"/>
        <end position="252"/>
    </location>
</feature>
<feature type="region of interest" description="Disordered" evidence="2">
    <location>
        <begin position="179"/>
        <end position="200"/>
    </location>
</feature>
<feature type="compositionally biased region" description="Polar residues" evidence="2">
    <location>
        <begin position="297"/>
        <end position="307"/>
    </location>
</feature>
<dbReference type="AlphaFoldDB" id="A0A7I8L4F5"/>
<proteinExistence type="predicted"/>
<evidence type="ECO:0000256" key="1">
    <source>
        <dbReference type="SAM" id="Coils"/>
    </source>
</evidence>
<reference evidence="3" key="1">
    <citation type="submission" date="2020-02" db="EMBL/GenBank/DDBJ databases">
        <authorList>
            <person name="Scholz U."/>
            <person name="Mascher M."/>
            <person name="Fiebig A."/>
        </authorList>
    </citation>
    <scope>NUCLEOTIDE SEQUENCE</scope>
</reference>
<feature type="compositionally biased region" description="Basic and acidic residues" evidence="2">
    <location>
        <begin position="63"/>
        <end position="73"/>
    </location>
</feature>
<dbReference type="Proteomes" id="UP000663760">
    <property type="component" value="Chromosome 10"/>
</dbReference>
<gene>
    <name evidence="3" type="ORF">SI8410_10014792</name>
</gene>
<accession>A0A7I8L4F5</accession>
<dbReference type="GO" id="GO:0009507">
    <property type="term" value="C:chloroplast"/>
    <property type="evidence" value="ECO:0007669"/>
    <property type="project" value="TreeGrafter"/>
</dbReference>
<evidence type="ECO:0000256" key="2">
    <source>
        <dbReference type="SAM" id="MobiDB-lite"/>
    </source>
</evidence>
<dbReference type="PANTHER" id="PTHR36764">
    <property type="entry name" value="TRNA (ILE)-LYSIDINE SYNTHASE"/>
    <property type="match status" value="1"/>
</dbReference>
<evidence type="ECO:0000313" key="4">
    <source>
        <dbReference type="Proteomes" id="UP000663760"/>
    </source>
</evidence>
<feature type="compositionally biased region" description="Low complexity" evidence="2">
    <location>
        <begin position="312"/>
        <end position="325"/>
    </location>
</feature>
<dbReference type="PANTHER" id="PTHR36764:SF1">
    <property type="entry name" value="TRNA (ILE)-LYSIDINE SYNTHASE"/>
    <property type="match status" value="1"/>
</dbReference>
<feature type="region of interest" description="Disordered" evidence="2">
    <location>
        <begin position="47"/>
        <end position="95"/>
    </location>
</feature>
<evidence type="ECO:0000313" key="3">
    <source>
        <dbReference type="EMBL" id="CAA7404114.1"/>
    </source>
</evidence>
<dbReference type="EMBL" id="LR746273">
    <property type="protein sequence ID" value="CAA7404114.1"/>
    <property type="molecule type" value="Genomic_DNA"/>
</dbReference>
<feature type="coiled-coil region" evidence="1">
    <location>
        <begin position="136"/>
        <end position="173"/>
    </location>
</feature>
<feature type="compositionally biased region" description="Polar residues" evidence="2">
    <location>
        <begin position="264"/>
        <end position="285"/>
    </location>
</feature>